<evidence type="ECO:0000313" key="11">
    <source>
        <dbReference type="WBParaSite" id="TASK_0000438301-mRNA-1"/>
    </source>
</evidence>
<name>A0A0R3W3A3_TAEAS</name>
<feature type="region of interest" description="Disordered" evidence="7">
    <location>
        <begin position="511"/>
        <end position="563"/>
    </location>
</feature>
<evidence type="ECO:0000256" key="2">
    <source>
        <dbReference type="ARBA" id="ARBA00010532"/>
    </source>
</evidence>
<dbReference type="OrthoDB" id="18585at2759"/>
<proteinExistence type="inferred from homology"/>
<keyword evidence="5 8" id="KW-0472">Membrane</keyword>
<feature type="transmembrane region" description="Helical" evidence="8">
    <location>
        <begin position="479"/>
        <end position="503"/>
    </location>
</feature>
<sequence>MEIKRRKGLERKIEEERGNFFTSKKAMPPVDNQPQKKDASYQSLANNETTPPSADNRKDLCISICELSKLVTSQAEELKELKKAIYKSEEQRPWNPSFLQIHPKLADDQRWKEAIGPKEDSQSGVSVVRRRWRDVEESKTFEESGVHEDPIQPIEKKKTLPRSVGLESDVLTVLNIGYVALANRIGKDRILAEIAKPFIKLFYHSQLFLKKNVSEMIWGYKDPVLELINRIIAVETVIGLYAGKNDSAGPTFEVDDGVQDTTKVGQILTFNGHREMSVWGTSLANRVIGSDGSLFPPFLESTVHVFSADICRSLQFHTTKKPETVYINSVPTTRFTLSKETFLSPQEYPDNRGFCLDYPNCPKSGILDMRKCMKGAPIAISLPHFNGADESYREDVIGMHPRDDMDISLYIEPQTGVILQALQLIQVNVITQNNPYFSELMRLKNVTYLPFGYINTSIYVSESVAHTLMSALIVPQMSIMVAASLIITGALVSLAVNGGVLIYRHCRSSQTSDGTEENAPLLAECPPDSPSPEDLQVSTAESPPTPLERDLASQAVEESEVNV</sequence>
<dbReference type="InterPro" id="IPR002159">
    <property type="entry name" value="CD36_fam"/>
</dbReference>
<dbReference type="EMBL" id="UYRS01018344">
    <property type="protein sequence ID" value="VDK33330.1"/>
    <property type="molecule type" value="Genomic_DNA"/>
</dbReference>
<dbReference type="GO" id="GO:0005737">
    <property type="term" value="C:cytoplasm"/>
    <property type="evidence" value="ECO:0007669"/>
    <property type="project" value="TreeGrafter"/>
</dbReference>
<protein>
    <submittedName>
        <fullName evidence="11">Lysosome membrane protein 2</fullName>
    </submittedName>
</protein>
<evidence type="ECO:0000256" key="3">
    <source>
        <dbReference type="ARBA" id="ARBA00022692"/>
    </source>
</evidence>
<keyword evidence="4 8" id="KW-1133">Transmembrane helix</keyword>
<dbReference type="Pfam" id="PF01130">
    <property type="entry name" value="CD36"/>
    <property type="match status" value="1"/>
</dbReference>
<dbReference type="AlphaFoldDB" id="A0A0R3W3A3"/>
<evidence type="ECO:0000256" key="7">
    <source>
        <dbReference type="SAM" id="MobiDB-lite"/>
    </source>
</evidence>
<evidence type="ECO:0000313" key="9">
    <source>
        <dbReference type="EMBL" id="VDK33330.1"/>
    </source>
</evidence>
<reference evidence="11" key="1">
    <citation type="submission" date="2016-04" db="UniProtKB">
        <authorList>
            <consortium name="WormBaseParasite"/>
        </authorList>
    </citation>
    <scope>IDENTIFICATION</scope>
</reference>
<keyword evidence="10" id="KW-1185">Reference proteome</keyword>
<dbReference type="PRINTS" id="PR01609">
    <property type="entry name" value="CD36FAMILY"/>
</dbReference>
<dbReference type="STRING" id="60517.A0A0R3W3A3"/>
<dbReference type="WBParaSite" id="TASK_0000438301-mRNA-1">
    <property type="protein sequence ID" value="TASK_0000438301-mRNA-1"/>
    <property type="gene ID" value="TASK_0000438301"/>
</dbReference>
<comment type="subcellular location">
    <subcellularLocation>
        <location evidence="1">Membrane</location>
    </subcellularLocation>
</comment>
<feature type="compositionally biased region" description="Polar residues" evidence="7">
    <location>
        <begin position="40"/>
        <end position="53"/>
    </location>
</feature>
<comment type="similarity">
    <text evidence="2">Belongs to the CD36 family.</text>
</comment>
<evidence type="ECO:0000313" key="10">
    <source>
        <dbReference type="Proteomes" id="UP000282613"/>
    </source>
</evidence>
<evidence type="ECO:0000256" key="4">
    <source>
        <dbReference type="ARBA" id="ARBA00022989"/>
    </source>
</evidence>
<accession>A0A0R3W3A3</accession>
<evidence type="ECO:0000256" key="1">
    <source>
        <dbReference type="ARBA" id="ARBA00004370"/>
    </source>
</evidence>
<feature type="region of interest" description="Disordered" evidence="7">
    <location>
        <begin position="1"/>
        <end position="57"/>
    </location>
</feature>
<dbReference type="PANTHER" id="PTHR11923">
    <property type="entry name" value="SCAVENGER RECEPTOR CLASS B TYPE-1 SR-B1"/>
    <property type="match status" value="1"/>
</dbReference>
<dbReference type="GO" id="GO:0005044">
    <property type="term" value="F:scavenger receptor activity"/>
    <property type="evidence" value="ECO:0007669"/>
    <property type="project" value="TreeGrafter"/>
</dbReference>
<dbReference type="GO" id="GO:0016020">
    <property type="term" value="C:membrane"/>
    <property type="evidence" value="ECO:0007669"/>
    <property type="project" value="UniProtKB-SubCell"/>
</dbReference>
<evidence type="ECO:0000256" key="6">
    <source>
        <dbReference type="ARBA" id="ARBA00023180"/>
    </source>
</evidence>
<reference evidence="9 10" key="2">
    <citation type="submission" date="2018-11" db="EMBL/GenBank/DDBJ databases">
        <authorList>
            <consortium name="Pathogen Informatics"/>
        </authorList>
    </citation>
    <scope>NUCLEOTIDE SEQUENCE [LARGE SCALE GENOMIC DNA]</scope>
</reference>
<dbReference type="Proteomes" id="UP000282613">
    <property type="component" value="Unassembled WGS sequence"/>
</dbReference>
<gene>
    <name evidence="9" type="ORF">TASK_LOCUS4384</name>
</gene>
<dbReference type="PANTHER" id="PTHR11923:SF51">
    <property type="entry name" value="LYSOSOME MEMBRANE PROTEIN 2"/>
    <property type="match status" value="1"/>
</dbReference>
<evidence type="ECO:0000256" key="8">
    <source>
        <dbReference type="SAM" id="Phobius"/>
    </source>
</evidence>
<organism evidence="11">
    <name type="scientific">Taenia asiatica</name>
    <name type="common">Asian tapeworm</name>
    <dbReference type="NCBI Taxonomy" id="60517"/>
    <lineage>
        <taxon>Eukaryota</taxon>
        <taxon>Metazoa</taxon>
        <taxon>Spiralia</taxon>
        <taxon>Lophotrochozoa</taxon>
        <taxon>Platyhelminthes</taxon>
        <taxon>Cestoda</taxon>
        <taxon>Eucestoda</taxon>
        <taxon>Cyclophyllidea</taxon>
        <taxon>Taeniidae</taxon>
        <taxon>Taenia</taxon>
    </lineage>
</organism>
<keyword evidence="6" id="KW-0325">Glycoprotein</keyword>
<evidence type="ECO:0000256" key="5">
    <source>
        <dbReference type="ARBA" id="ARBA00023136"/>
    </source>
</evidence>
<keyword evidence="3 8" id="KW-0812">Transmembrane</keyword>